<comment type="caution">
    <text evidence="3">The sequence shown here is derived from an EMBL/GenBank/DDBJ whole genome shotgun (WGS) entry which is preliminary data.</text>
</comment>
<dbReference type="PANTHER" id="PTHR34406:SF1">
    <property type="entry name" value="PROTEIN YCEI"/>
    <property type="match status" value="1"/>
</dbReference>
<dbReference type="PANTHER" id="PTHR34406">
    <property type="entry name" value="PROTEIN YCEI"/>
    <property type="match status" value="1"/>
</dbReference>
<organism evidence="3 4">
    <name type="scientific">Salinicola acroporae</name>
    <dbReference type="NCBI Taxonomy" id="1541440"/>
    <lineage>
        <taxon>Bacteria</taxon>
        <taxon>Pseudomonadati</taxon>
        <taxon>Pseudomonadota</taxon>
        <taxon>Gammaproteobacteria</taxon>
        <taxon>Oceanospirillales</taxon>
        <taxon>Halomonadaceae</taxon>
        <taxon>Salinicola</taxon>
    </lineage>
</organism>
<dbReference type="EMBL" id="PGFS01000001">
    <property type="protein sequence ID" value="MDH4573694.1"/>
    <property type="molecule type" value="Genomic_DNA"/>
</dbReference>
<dbReference type="Pfam" id="PF04264">
    <property type="entry name" value="YceI"/>
    <property type="match status" value="1"/>
</dbReference>
<sequence>MRRAWLNLLPALALLASSPASAEPQRFDIDPEHFSIAFMVDHLGYENLLGQFLKGEGTFVYDREAQRLVSAEVTIQAASVFTNLDARDEHLRGHDFLDADHHPRIHFVATDFEPSSPTTGTLNGKLALLGRTEPVTLDVTLNRDAVYPFGHRRPTLGLSVRGALDRSDWGMDYGVDNGMVGDHVTLIFELEAIQRDALSR</sequence>
<keyword evidence="1" id="KW-0732">Signal</keyword>
<dbReference type="SUPFAM" id="SSF101874">
    <property type="entry name" value="YceI-like"/>
    <property type="match status" value="1"/>
</dbReference>
<dbReference type="Proteomes" id="UP001162135">
    <property type="component" value="Unassembled WGS sequence"/>
</dbReference>
<evidence type="ECO:0000313" key="4">
    <source>
        <dbReference type="Proteomes" id="UP001162135"/>
    </source>
</evidence>
<evidence type="ECO:0000313" key="3">
    <source>
        <dbReference type="EMBL" id="MDH4573694.1"/>
    </source>
</evidence>
<evidence type="ECO:0000256" key="1">
    <source>
        <dbReference type="SAM" id="SignalP"/>
    </source>
</evidence>
<dbReference type="InterPro" id="IPR036761">
    <property type="entry name" value="TTHA0802/YceI-like_sf"/>
</dbReference>
<evidence type="ECO:0000259" key="2">
    <source>
        <dbReference type="SMART" id="SM00867"/>
    </source>
</evidence>
<reference evidence="3" key="2">
    <citation type="submission" date="2017-11" db="EMBL/GenBank/DDBJ databases">
        <authorList>
            <person name="Das S.K."/>
        </authorList>
    </citation>
    <scope>NUCLEOTIDE SEQUENCE</scope>
    <source>
        <strain evidence="3">S4-41</strain>
    </source>
</reference>
<accession>A0ABT6I7L1</accession>
<reference evidence="3" key="1">
    <citation type="journal article" date="2015" name="Antonie Van Leeuwenhoek">
        <title>Comparative 16S rRNA signatures and multilocus sequence analysis for the genus Salinicola and description of Salinicola acroporae sp. nov., isolated from coral Acropora digitifera.</title>
        <authorList>
            <person name="Lepcha R.T."/>
            <person name="Poddar A."/>
            <person name="Schumann P."/>
            <person name="Das S.K."/>
        </authorList>
    </citation>
    <scope>NUCLEOTIDE SEQUENCE</scope>
    <source>
        <strain evidence="3">S4-41</strain>
    </source>
</reference>
<feature type="chain" id="PRO_5046312467" description="Lipid/polyisoprenoid-binding YceI-like domain-containing protein" evidence="1">
    <location>
        <begin position="23"/>
        <end position="200"/>
    </location>
</feature>
<name>A0ABT6I7L1_9GAMM</name>
<feature type="signal peptide" evidence="1">
    <location>
        <begin position="1"/>
        <end position="22"/>
    </location>
</feature>
<protein>
    <recommendedName>
        <fullName evidence="2">Lipid/polyisoprenoid-binding YceI-like domain-containing protein</fullName>
    </recommendedName>
</protein>
<dbReference type="Gene3D" id="2.40.128.110">
    <property type="entry name" value="Lipid/polyisoprenoid-binding, YceI-like"/>
    <property type="match status" value="1"/>
</dbReference>
<feature type="domain" description="Lipid/polyisoprenoid-binding YceI-like" evidence="2">
    <location>
        <begin position="26"/>
        <end position="193"/>
    </location>
</feature>
<dbReference type="RefSeq" id="WP_110714466.1">
    <property type="nucleotide sequence ID" value="NZ_PGFS01000001.1"/>
</dbReference>
<proteinExistence type="predicted"/>
<dbReference type="SMART" id="SM00867">
    <property type="entry name" value="YceI"/>
    <property type="match status" value="1"/>
</dbReference>
<dbReference type="InterPro" id="IPR007372">
    <property type="entry name" value="Lipid/polyisoprenoid-bd_YceI"/>
</dbReference>
<keyword evidence="4" id="KW-1185">Reference proteome</keyword>
<gene>
    <name evidence="3" type="ORF">CUR86_15515</name>
</gene>